<reference evidence="1 2" key="1">
    <citation type="submission" date="2016-10" db="EMBL/GenBank/DDBJ databases">
        <authorList>
            <person name="de Groot N.N."/>
        </authorList>
    </citation>
    <scope>NUCLEOTIDE SEQUENCE [LARGE SCALE GENOMIC DNA]</scope>
    <source>
        <strain evidence="1 2">DSM 373</strain>
    </source>
</reference>
<organism evidence="1 2">
    <name type="scientific">Azotobacter beijerinckii</name>
    <dbReference type="NCBI Taxonomy" id="170623"/>
    <lineage>
        <taxon>Bacteria</taxon>
        <taxon>Pseudomonadati</taxon>
        <taxon>Pseudomonadota</taxon>
        <taxon>Gammaproteobacteria</taxon>
        <taxon>Pseudomonadales</taxon>
        <taxon>Pseudomonadaceae</taxon>
        <taxon>Azotobacter</taxon>
    </lineage>
</organism>
<proteinExistence type="predicted"/>
<dbReference type="Proteomes" id="UP000199250">
    <property type="component" value="Unassembled WGS sequence"/>
</dbReference>
<evidence type="ECO:0000313" key="1">
    <source>
        <dbReference type="EMBL" id="SEJ22808.1"/>
    </source>
</evidence>
<name>A0A1H6X1C7_9GAMM</name>
<evidence type="ECO:0000313" key="2">
    <source>
        <dbReference type="Proteomes" id="UP000199250"/>
    </source>
</evidence>
<sequence length="124" mass="14479">MTRAKLQAAGHPVFELPRIELGLTDIAEIRRAKDAAMALVYSDPDSALHARMEANWLRRQEALTRMLIRRLDRHDGPYWDKRLRHYAMARMDAALDRMHATLAVEERAKHRRWAVRWAHAAMVS</sequence>
<dbReference type="EMBL" id="FNYQ01000063">
    <property type="protein sequence ID" value="SEJ22808.1"/>
    <property type="molecule type" value="Genomic_DNA"/>
</dbReference>
<gene>
    <name evidence="1" type="ORF">SAMN04244572_03190</name>
</gene>
<dbReference type="AlphaFoldDB" id="A0A1H6X1C7"/>
<accession>A0A1H6X1C7</accession>
<protein>
    <submittedName>
        <fullName evidence="1">Uncharacterized protein</fullName>
    </submittedName>
</protein>
<dbReference type="RefSeq" id="WP_090733511.1">
    <property type="nucleotide sequence ID" value="NZ_FNYQ01000063.1"/>
</dbReference>